<evidence type="ECO:0000313" key="14">
    <source>
        <dbReference type="EMBL" id="TKA64236.1"/>
    </source>
</evidence>
<proteinExistence type="inferred from homology"/>
<dbReference type="Gene3D" id="3.40.50.1760">
    <property type="entry name" value="Glutathione synthase, substrate-binding domain superfamily, eukaryotic"/>
    <property type="match status" value="1"/>
</dbReference>
<comment type="pathway">
    <text evidence="1 9">Sulfur metabolism; glutathione biosynthesis; glutathione from L-cysteine and L-glutamate: step 2/2.</text>
</comment>
<dbReference type="InterPro" id="IPR037013">
    <property type="entry name" value="GSH-S_sub-bd_sf"/>
</dbReference>
<keyword evidence="3 9" id="KW-0436">Ligase</keyword>
<dbReference type="Gene3D" id="3.30.1490.80">
    <property type="match status" value="1"/>
</dbReference>
<comment type="similarity">
    <text evidence="2 9">Belongs to the eukaryotic GSH synthase family.</text>
</comment>
<evidence type="ECO:0000259" key="13">
    <source>
        <dbReference type="Pfam" id="PF03199"/>
    </source>
</evidence>
<evidence type="ECO:0000256" key="11">
    <source>
        <dbReference type="PIRSR" id="PIRSR001558-2"/>
    </source>
</evidence>
<evidence type="ECO:0000256" key="2">
    <source>
        <dbReference type="ARBA" id="ARBA00010385"/>
    </source>
</evidence>
<dbReference type="PANTHER" id="PTHR11130:SF0">
    <property type="entry name" value="GLUTATHIONE SYNTHETASE"/>
    <property type="match status" value="1"/>
</dbReference>
<dbReference type="Gene3D" id="3.30.470.20">
    <property type="entry name" value="ATP-grasp fold, B domain"/>
    <property type="match status" value="1"/>
</dbReference>
<protein>
    <recommendedName>
        <fullName evidence="9">Glutathione synthetase</fullName>
        <shortName evidence="9">GSH-S</shortName>
        <ecNumber evidence="9">6.3.2.3</ecNumber>
    </recommendedName>
</protein>
<dbReference type="GO" id="GO:0005524">
    <property type="term" value="F:ATP binding"/>
    <property type="evidence" value="ECO:0007669"/>
    <property type="project" value="UniProtKB-UniRule"/>
</dbReference>
<dbReference type="SUPFAM" id="SSF52440">
    <property type="entry name" value="PreATP-grasp domain"/>
    <property type="match status" value="1"/>
</dbReference>
<dbReference type="EMBL" id="NAJQ01000854">
    <property type="protein sequence ID" value="TKA64236.1"/>
    <property type="molecule type" value="Genomic_DNA"/>
</dbReference>
<dbReference type="Gene3D" id="3.30.1490.50">
    <property type="match status" value="1"/>
</dbReference>
<keyword evidence="7 9" id="KW-0067">ATP-binding</keyword>
<dbReference type="Pfam" id="PF03199">
    <property type="entry name" value="GSH_synthase"/>
    <property type="match status" value="1"/>
</dbReference>
<dbReference type="GO" id="GO:0043295">
    <property type="term" value="F:glutathione binding"/>
    <property type="evidence" value="ECO:0007669"/>
    <property type="project" value="UniProtKB-UniRule"/>
</dbReference>
<evidence type="ECO:0000256" key="10">
    <source>
        <dbReference type="PIRSR" id="PIRSR001558-1"/>
    </source>
</evidence>
<organism evidence="14 15">
    <name type="scientific">Friedmanniomyces simplex</name>
    <dbReference type="NCBI Taxonomy" id="329884"/>
    <lineage>
        <taxon>Eukaryota</taxon>
        <taxon>Fungi</taxon>
        <taxon>Dikarya</taxon>
        <taxon>Ascomycota</taxon>
        <taxon>Pezizomycotina</taxon>
        <taxon>Dothideomycetes</taxon>
        <taxon>Dothideomycetidae</taxon>
        <taxon>Mycosphaerellales</taxon>
        <taxon>Teratosphaeriaceae</taxon>
        <taxon>Friedmanniomyces</taxon>
    </lineage>
</organism>
<keyword evidence="4 9" id="KW-0317">Glutathione biosynthesis</keyword>
<dbReference type="Proteomes" id="UP000309340">
    <property type="component" value="Unassembled WGS sequence"/>
</dbReference>
<feature type="binding site" evidence="10">
    <location>
        <begin position="445"/>
        <end position="448"/>
    </location>
    <ligand>
        <name>ATP</name>
        <dbReference type="ChEBI" id="CHEBI:30616"/>
    </ligand>
</feature>
<dbReference type="Gene3D" id="1.10.1080.10">
    <property type="entry name" value="Glutathione Synthetase, Chain A, domain 3"/>
    <property type="match status" value="1"/>
</dbReference>
<dbReference type="PIRSF" id="PIRSF001558">
    <property type="entry name" value="GSHase"/>
    <property type="match status" value="1"/>
</dbReference>
<reference evidence="14 15" key="1">
    <citation type="submission" date="2017-03" db="EMBL/GenBank/DDBJ databases">
        <title>Genomes of endolithic fungi from Antarctica.</title>
        <authorList>
            <person name="Coleine C."/>
            <person name="Masonjones S."/>
            <person name="Stajich J.E."/>
        </authorList>
    </citation>
    <scope>NUCLEOTIDE SEQUENCE [LARGE SCALE GENOMIC DNA]</scope>
    <source>
        <strain evidence="14 15">CCFEE 5184</strain>
    </source>
</reference>
<feature type="binding site" evidence="10">
    <location>
        <position position="352"/>
    </location>
    <ligand>
        <name>ATP</name>
        <dbReference type="ChEBI" id="CHEBI:30616"/>
    </ligand>
</feature>
<dbReference type="UniPathway" id="UPA00142">
    <property type="reaction ID" value="UER00210"/>
</dbReference>
<evidence type="ECO:0000256" key="1">
    <source>
        <dbReference type="ARBA" id="ARBA00004965"/>
    </source>
</evidence>
<dbReference type="Pfam" id="PF03917">
    <property type="entry name" value="GSH_synth_ATP"/>
    <property type="match status" value="1"/>
</dbReference>
<feature type="binding site" evidence="10">
    <location>
        <begin position="412"/>
        <end position="421"/>
    </location>
    <ligand>
        <name>ATP</name>
        <dbReference type="ChEBI" id="CHEBI:30616"/>
    </ligand>
</feature>
<evidence type="ECO:0000313" key="15">
    <source>
        <dbReference type="Proteomes" id="UP000309340"/>
    </source>
</evidence>
<feature type="compositionally biased region" description="Pro residues" evidence="12">
    <location>
        <begin position="7"/>
        <end position="16"/>
    </location>
</feature>
<evidence type="ECO:0000256" key="8">
    <source>
        <dbReference type="ARBA" id="ARBA00022842"/>
    </source>
</evidence>
<gene>
    <name evidence="14" type="ORF">B0A55_10846</name>
</gene>
<dbReference type="PANTHER" id="PTHR11130">
    <property type="entry name" value="GLUTATHIONE SYNTHETASE"/>
    <property type="match status" value="1"/>
</dbReference>
<accession>A0A4U0WP99</accession>
<dbReference type="InterPro" id="IPR014709">
    <property type="entry name" value="Glutathione_synthase_C_euk"/>
</dbReference>
<dbReference type="AlphaFoldDB" id="A0A4U0WP99"/>
<keyword evidence="5 9" id="KW-0479">Metal-binding</keyword>
<dbReference type="GO" id="GO:0004363">
    <property type="term" value="F:glutathione synthase activity"/>
    <property type="evidence" value="ECO:0007669"/>
    <property type="project" value="UniProtKB-UniRule"/>
</dbReference>
<evidence type="ECO:0000256" key="3">
    <source>
        <dbReference type="ARBA" id="ARBA00022598"/>
    </source>
</evidence>
<dbReference type="OrthoDB" id="2020073at2759"/>
<feature type="domain" description="Glutathione synthase substrate-binding" evidence="13">
    <location>
        <begin position="244"/>
        <end position="349"/>
    </location>
</feature>
<dbReference type="InterPro" id="IPR004887">
    <property type="entry name" value="GSH_synth_subst-bd"/>
</dbReference>
<comment type="cofactor">
    <cofactor evidence="9 11">
        <name>Mg(2+)</name>
        <dbReference type="ChEBI" id="CHEBI:18420"/>
    </cofactor>
    <text evidence="9 11">Binds 1 Mg(2+) ion per subunit.</text>
</comment>
<evidence type="ECO:0000256" key="12">
    <source>
        <dbReference type="SAM" id="MobiDB-lite"/>
    </source>
</evidence>
<comment type="catalytic activity">
    <reaction evidence="9">
        <text>gamma-L-glutamyl-L-cysteine + glycine + ATP = glutathione + ADP + phosphate + H(+)</text>
        <dbReference type="Rhea" id="RHEA:13557"/>
        <dbReference type="ChEBI" id="CHEBI:15378"/>
        <dbReference type="ChEBI" id="CHEBI:30616"/>
        <dbReference type="ChEBI" id="CHEBI:43474"/>
        <dbReference type="ChEBI" id="CHEBI:57305"/>
        <dbReference type="ChEBI" id="CHEBI:57925"/>
        <dbReference type="ChEBI" id="CHEBI:58173"/>
        <dbReference type="ChEBI" id="CHEBI:456216"/>
        <dbReference type="EC" id="6.3.2.3"/>
    </reaction>
</comment>
<dbReference type="STRING" id="329884.A0A4U0WP99"/>
<name>A0A4U0WP99_9PEZI</name>
<feature type="region of interest" description="Disordered" evidence="12">
    <location>
        <begin position="1"/>
        <end position="31"/>
    </location>
</feature>
<dbReference type="InterPro" id="IPR016185">
    <property type="entry name" value="PreATP-grasp_dom_sf"/>
</dbReference>
<dbReference type="InterPro" id="IPR005615">
    <property type="entry name" value="Glutathione_synthase"/>
</dbReference>
<keyword evidence="8 9" id="KW-0460">Magnesium</keyword>
<evidence type="ECO:0000256" key="5">
    <source>
        <dbReference type="ARBA" id="ARBA00022723"/>
    </source>
</evidence>
<evidence type="ECO:0000256" key="6">
    <source>
        <dbReference type="ARBA" id="ARBA00022741"/>
    </source>
</evidence>
<dbReference type="SUPFAM" id="SSF56059">
    <property type="entry name" value="Glutathione synthetase ATP-binding domain-like"/>
    <property type="match status" value="1"/>
</dbReference>
<dbReference type="EC" id="6.3.2.3" evidence="9"/>
<dbReference type="GO" id="GO:0005829">
    <property type="term" value="C:cytosol"/>
    <property type="evidence" value="ECO:0007669"/>
    <property type="project" value="TreeGrafter"/>
</dbReference>
<dbReference type="InterPro" id="IPR014042">
    <property type="entry name" value="Glutathione_synthase_a-hlx"/>
</dbReference>
<dbReference type="InterPro" id="IPR014049">
    <property type="entry name" value="Glutathione_synthase_N_euk"/>
</dbReference>
<evidence type="ECO:0000256" key="9">
    <source>
        <dbReference type="PIRNR" id="PIRNR001558"/>
    </source>
</evidence>
<dbReference type="GO" id="GO:0000287">
    <property type="term" value="F:magnesium ion binding"/>
    <property type="evidence" value="ECO:0007669"/>
    <property type="project" value="UniProtKB-UniRule"/>
</dbReference>
<evidence type="ECO:0000256" key="7">
    <source>
        <dbReference type="ARBA" id="ARBA00022840"/>
    </source>
</evidence>
<keyword evidence="6 9" id="KW-0547">Nucleotide-binding</keyword>
<keyword evidence="15" id="KW-1185">Reference proteome</keyword>
<comment type="caution">
    <text evidence="14">The sequence shown here is derived from an EMBL/GenBank/DDBJ whole genome shotgun (WGS) entry which is preliminary data.</text>
</comment>
<sequence length="459" mass="51874">MSGEPYYAPPPGPPPNDGSQTSEDQENNVEDEIEASHTRLISDIKDYLLTHGHLLKLVRFETASRVPAVGVNVSCRPTSFPRRLFQQAMDLQPLMNELYIRAASDDDWLYSVLGPQIQGEPNGLVASLWDVWVKCREAGVVQEVCCGVVRSDYMLHAERSREEVTLRQVEMNTFSVAGACHAEGVAGMHRWLMRREAAEMDDTDIKPLPHLGDLPANTNTSAIVSGLSAAHRLYQSQHTNDHPKCILMVVQPLNFNIADERPIEYSLFACYRCEWRDVLNRCHVGPDRELLYQPPANGKRKAWKVFEVSVVYYRAGYDVEECDSEGIKTRLMLELSRAFKCPGVKMHLVGMKSVQRALAEPGVVERFLLEARQADEVQRTFMTMLPLDSSRQGLEARRLALDPKTAVDYVLKPNLEGGGHNVFRSDIPAFLSEVPEVEWHRYILMRLIRPQQMPSPGCC</sequence>
<evidence type="ECO:0000256" key="4">
    <source>
        <dbReference type="ARBA" id="ARBA00022684"/>
    </source>
</evidence>
<feature type="binding site" evidence="11">
    <location>
        <position position="416"/>
    </location>
    <ligand>
        <name>Mg(2+)</name>
        <dbReference type="ChEBI" id="CHEBI:18420"/>
    </ligand>
</feature>